<keyword evidence="2" id="KW-1185">Reference proteome</keyword>
<name>A0ABW4ZRQ7_9SPHI</name>
<accession>A0ABW4ZRQ7</accession>
<evidence type="ECO:0000313" key="2">
    <source>
        <dbReference type="Proteomes" id="UP001597387"/>
    </source>
</evidence>
<dbReference type="RefSeq" id="WP_255905604.1">
    <property type="nucleotide sequence ID" value="NZ_JAFMZO010000006.1"/>
</dbReference>
<proteinExistence type="predicted"/>
<protein>
    <recommendedName>
        <fullName evidence="3">Phage protein</fullName>
    </recommendedName>
</protein>
<comment type="caution">
    <text evidence="1">The sequence shown here is derived from an EMBL/GenBank/DDBJ whole genome shotgun (WGS) entry which is preliminary data.</text>
</comment>
<organism evidence="1 2">
    <name type="scientific">Paradesertivirga mongoliensis</name>
    <dbReference type="NCBI Taxonomy" id="2100740"/>
    <lineage>
        <taxon>Bacteria</taxon>
        <taxon>Pseudomonadati</taxon>
        <taxon>Bacteroidota</taxon>
        <taxon>Sphingobacteriia</taxon>
        <taxon>Sphingobacteriales</taxon>
        <taxon>Sphingobacteriaceae</taxon>
        <taxon>Paradesertivirga</taxon>
    </lineage>
</organism>
<gene>
    <name evidence="1" type="ORF">ACFSJU_19030</name>
</gene>
<dbReference type="Proteomes" id="UP001597387">
    <property type="component" value="Unassembled WGS sequence"/>
</dbReference>
<evidence type="ECO:0008006" key="3">
    <source>
        <dbReference type="Google" id="ProtNLM"/>
    </source>
</evidence>
<dbReference type="EMBL" id="JBHUHZ010000005">
    <property type="protein sequence ID" value="MFD2164507.1"/>
    <property type="molecule type" value="Genomic_DNA"/>
</dbReference>
<evidence type="ECO:0000313" key="1">
    <source>
        <dbReference type="EMBL" id="MFD2164507.1"/>
    </source>
</evidence>
<sequence>MTQIDFFKLQAKNLHKDYKTQTSYFDAEVNGYRYKYNPKYFDIDGLFLDFDIDEDNFSLMKAQHIIAKLAGFYKWTDLSKASNEELELAKLLYDNMHKISAEDWEFYILGVERENNTTFDTETKLEIFTQVFAEEDGHENPYGDYRLTGR</sequence>
<reference evidence="2" key="1">
    <citation type="journal article" date="2019" name="Int. J. Syst. Evol. Microbiol.">
        <title>The Global Catalogue of Microorganisms (GCM) 10K type strain sequencing project: providing services to taxonomists for standard genome sequencing and annotation.</title>
        <authorList>
            <consortium name="The Broad Institute Genomics Platform"/>
            <consortium name="The Broad Institute Genome Sequencing Center for Infectious Disease"/>
            <person name="Wu L."/>
            <person name="Ma J."/>
        </authorList>
    </citation>
    <scope>NUCLEOTIDE SEQUENCE [LARGE SCALE GENOMIC DNA]</scope>
    <source>
        <strain evidence="2">KCTC 42217</strain>
    </source>
</reference>